<dbReference type="STRING" id="889453.SAMN03080601_01364"/>
<evidence type="ECO:0000256" key="1">
    <source>
        <dbReference type="ARBA" id="ARBA00008834"/>
    </source>
</evidence>
<dbReference type="InterPro" id="IPR051801">
    <property type="entry name" value="GH28_Enzymes"/>
</dbReference>
<keyword evidence="3 4" id="KW-0326">Glycosidase</keyword>
<dbReference type="PANTHER" id="PTHR31339:SF9">
    <property type="entry name" value="PLASMIN AND FIBRONECTIN-BINDING PROTEIN A"/>
    <property type="match status" value="1"/>
</dbReference>
<dbReference type="KEGG" id="asx:CDL62_02290"/>
<gene>
    <name evidence="5" type="ORF">SAMN03080601_01364</name>
</gene>
<dbReference type="PROSITE" id="PS00502">
    <property type="entry name" value="POLYGALACTURONASE"/>
    <property type="match status" value="1"/>
</dbReference>
<dbReference type="InterPro" id="IPR000743">
    <property type="entry name" value="Glyco_hydro_28"/>
</dbReference>
<evidence type="ECO:0000256" key="2">
    <source>
        <dbReference type="ARBA" id="ARBA00022801"/>
    </source>
</evidence>
<evidence type="ECO:0000256" key="4">
    <source>
        <dbReference type="RuleBase" id="RU361169"/>
    </source>
</evidence>
<dbReference type="InterPro" id="IPR012334">
    <property type="entry name" value="Pectin_lyas_fold"/>
</dbReference>
<dbReference type="PROSITE" id="PS51257">
    <property type="entry name" value="PROKAR_LIPOPROTEIN"/>
    <property type="match status" value="1"/>
</dbReference>
<name>A0A1T5EQN5_9BACT</name>
<dbReference type="GO" id="GO:0004650">
    <property type="term" value="F:polygalacturonase activity"/>
    <property type="evidence" value="ECO:0007669"/>
    <property type="project" value="InterPro"/>
</dbReference>
<protein>
    <submittedName>
        <fullName evidence="5">Polygalacturonase</fullName>
    </submittedName>
</protein>
<keyword evidence="6" id="KW-1185">Reference proteome</keyword>
<dbReference type="InterPro" id="IPR006626">
    <property type="entry name" value="PbH1"/>
</dbReference>
<evidence type="ECO:0000313" key="5">
    <source>
        <dbReference type="EMBL" id="SKB86257.1"/>
    </source>
</evidence>
<dbReference type="EMBL" id="FUYV01000006">
    <property type="protein sequence ID" value="SKB86257.1"/>
    <property type="molecule type" value="Genomic_DNA"/>
</dbReference>
<dbReference type="Pfam" id="PF00295">
    <property type="entry name" value="Glyco_hydro_28"/>
    <property type="match status" value="1"/>
</dbReference>
<dbReference type="OrthoDB" id="9795222at2"/>
<accession>A0A1T5EQN5</accession>
<dbReference type="AlphaFoldDB" id="A0A1T5EQN5"/>
<reference evidence="5 6" key="1">
    <citation type="submission" date="2017-02" db="EMBL/GenBank/DDBJ databases">
        <authorList>
            <person name="Peterson S.W."/>
        </authorList>
    </citation>
    <scope>NUCLEOTIDE SEQUENCE [LARGE SCALE GENOMIC DNA]</scope>
    <source>
        <strain evidence="5 6">DSM 24412</strain>
    </source>
</reference>
<proteinExistence type="inferred from homology"/>
<evidence type="ECO:0000256" key="3">
    <source>
        <dbReference type="ARBA" id="ARBA00023295"/>
    </source>
</evidence>
<comment type="similarity">
    <text evidence="1 4">Belongs to the glycosyl hydrolase 28 family.</text>
</comment>
<evidence type="ECO:0000313" key="6">
    <source>
        <dbReference type="Proteomes" id="UP000191055"/>
    </source>
</evidence>
<dbReference type="SUPFAM" id="SSF51126">
    <property type="entry name" value="Pectin lyase-like"/>
    <property type="match status" value="1"/>
</dbReference>
<dbReference type="SMART" id="SM00710">
    <property type="entry name" value="PbH1"/>
    <property type="match status" value="6"/>
</dbReference>
<dbReference type="Gene3D" id="2.160.20.10">
    <property type="entry name" value="Single-stranded right-handed beta-helix, Pectin lyase-like"/>
    <property type="match status" value="1"/>
</dbReference>
<dbReference type="PANTHER" id="PTHR31339">
    <property type="entry name" value="PECTIN LYASE-RELATED"/>
    <property type="match status" value="1"/>
</dbReference>
<dbReference type="GO" id="GO:0005975">
    <property type="term" value="P:carbohydrate metabolic process"/>
    <property type="evidence" value="ECO:0007669"/>
    <property type="project" value="InterPro"/>
</dbReference>
<organism evidence="5 6">
    <name type="scientific">Alkalitalea saponilacus</name>
    <dbReference type="NCBI Taxonomy" id="889453"/>
    <lineage>
        <taxon>Bacteria</taxon>
        <taxon>Pseudomonadati</taxon>
        <taxon>Bacteroidota</taxon>
        <taxon>Bacteroidia</taxon>
        <taxon>Marinilabiliales</taxon>
        <taxon>Marinilabiliaceae</taxon>
        <taxon>Alkalitalea</taxon>
    </lineage>
</organism>
<keyword evidence="2 4" id="KW-0378">Hydrolase</keyword>
<dbReference type="InterPro" id="IPR011050">
    <property type="entry name" value="Pectin_lyase_fold/virulence"/>
</dbReference>
<dbReference type="Proteomes" id="UP000191055">
    <property type="component" value="Unassembled WGS sequence"/>
</dbReference>
<sequence>MNVIKKIGIYALPLVFALGACNSGTIKSPDYSWVYDNIEFDMPIVQEPVIPNNSVNIADLGAIADGITLNTHIFEKAINMMASKGGGKVIVPAGIWITGPIVMKSNINIHLKEGALVRFSDNFDLYPVVESAFEGIMTYRCQSPISGRDLENIAFTGSGVFDGNGQAWRPVKRFKMTNNQWRNLINSGGVLEDNESYWFPTEQAARGYVISNRGNLPQLETYEEFVEIKDFLRPVMVSLINCKKVLLDGLTFQNSPAWNIHPLMCEDVTIRNLTVRNPWYSQNGDGLDLESCKNVVIYNNNFDVGDDAICFKSGRDKEGRDRGMPTENVIVKNNIVYHGHGGFVVGSEMSGGVRNVHVSDCTFMGTNIGIRFKSTRGRGGVVENIYISNINMIDIPTEPIRFNMFYGGRAPVLDDDVSNHAEAMPINEETPLFRNIYVKNIVASGFGNAALFMGLPELKLKNIVLENAILKAPKGFSIVDADGIELKNVTIIQEEGPALIIFNSNNIEISDFNYNKKTGDAGLVVSGASSGSIKISKDDFNRPDQQIRRVNNASDNAITIR</sequence>